<proteinExistence type="predicted"/>
<protein>
    <submittedName>
        <fullName evidence="2">Transposase IS166 family protein</fullName>
    </submittedName>
</protein>
<comment type="caution">
    <text evidence="2">The sequence shown here is derived from an EMBL/GenBank/DDBJ whole genome shotgun (WGS) entry which is preliminary data.</text>
</comment>
<sequence>MAAMLQDTAPTTREAAPSDAGESVLVSREMLERLQAELQFEKTRNAALNMEVARLKRWRFGSSSESLDCTTQAVLFDALLADTLLEDIAGQRARRGVPPTPPA</sequence>
<keyword evidence="3" id="KW-1185">Reference proteome</keyword>
<evidence type="ECO:0000313" key="3">
    <source>
        <dbReference type="Proteomes" id="UP000295110"/>
    </source>
</evidence>
<organism evidence="2 3">
    <name type="scientific">Roseateles saccharophilus</name>
    <name type="common">Pseudomonas saccharophila</name>
    <dbReference type="NCBI Taxonomy" id="304"/>
    <lineage>
        <taxon>Bacteria</taxon>
        <taxon>Pseudomonadati</taxon>
        <taxon>Pseudomonadota</taxon>
        <taxon>Betaproteobacteria</taxon>
        <taxon>Burkholderiales</taxon>
        <taxon>Sphaerotilaceae</taxon>
        <taxon>Roseateles</taxon>
    </lineage>
</organism>
<accession>A0A4R3U565</accession>
<feature type="non-terminal residue" evidence="2">
    <location>
        <position position="103"/>
    </location>
</feature>
<evidence type="ECO:0000256" key="1">
    <source>
        <dbReference type="SAM" id="MobiDB-lite"/>
    </source>
</evidence>
<dbReference type="AlphaFoldDB" id="A0A4R3U565"/>
<reference evidence="2 3" key="1">
    <citation type="submission" date="2019-03" db="EMBL/GenBank/DDBJ databases">
        <title>Genomic Encyclopedia of Type Strains, Phase IV (KMG-IV): sequencing the most valuable type-strain genomes for metagenomic binning, comparative biology and taxonomic classification.</title>
        <authorList>
            <person name="Goeker M."/>
        </authorList>
    </citation>
    <scope>NUCLEOTIDE SEQUENCE [LARGE SCALE GENOMIC DNA]</scope>
    <source>
        <strain evidence="2 3">DSM 654</strain>
    </source>
</reference>
<evidence type="ECO:0000313" key="2">
    <source>
        <dbReference type="EMBL" id="TCU82319.1"/>
    </source>
</evidence>
<dbReference type="Proteomes" id="UP000295110">
    <property type="component" value="Unassembled WGS sequence"/>
</dbReference>
<name>A0A4R3U565_ROSSA</name>
<feature type="region of interest" description="Disordered" evidence="1">
    <location>
        <begin position="1"/>
        <end position="23"/>
    </location>
</feature>
<dbReference type="EMBL" id="SMBU01000066">
    <property type="protein sequence ID" value="TCU82319.1"/>
    <property type="molecule type" value="Genomic_DNA"/>
</dbReference>
<gene>
    <name evidence="2" type="ORF">EV671_10661</name>
</gene>